<feature type="signal peptide" evidence="4">
    <location>
        <begin position="1"/>
        <end position="20"/>
    </location>
</feature>
<feature type="domain" description="Glycoside hydrolase family 2 immunoglobulin-like beta-sandwich" evidence="5">
    <location>
        <begin position="191"/>
        <end position="289"/>
    </location>
</feature>
<dbReference type="Pfam" id="PF18565">
    <property type="entry name" value="Glyco_hydro2_C5"/>
    <property type="match status" value="1"/>
</dbReference>
<dbReference type="Pfam" id="PF02836">
    <property type="entry name" value="Glyco_hydro_2_C"/>
    <property type="match status" value="1"/>
</dbReference>
<protein>
    <recommendedName>
        <fullName evidence="12">Beta-galactosidase</fullName>
    </recommendedName>
</protein>
<keyword evidence="2" id="KW-0378">Hydrolase</keyword>
<dbReference type="InterPro" id="IPR051913">
    <property type="entry name" value="GH2_Domain-Containing"/>
</dbReference>
<dbReference type="PANTHER" id="PTHR42732:SF1">
    <property type="entry name" value="BETA-MANNOSIDASE"/>
    <property type="match status" value="1"/>
</dbReference>
<name>A0A2N3I2D6_9BACT</name>
<dbReference type="Gene3D" id="2.60.120.260">
    <property type="entry name" value="Galactose-binding domain-like"/>
    <property type="match status" value="1"/>
</dbReference>
<evidence type="ECO:0000256" key="1">
    <source>
        <dbReference type="ARBA" id="ARBA00007401"/>
    </source>
</evidence>
<evidence type="ECO:0000259" key="5">
    <source>
        <dbReference type="Pfam" id="PF00703"/>
    </source>
</evidence>
<feature type="domain" description="DUF4982" evidence="8">
    <location>
        <begin position="646"/>
        <end position="702"/>
    </location>
</feature>
<dbReference type="PANTHER" id="PTHR42732">
    <property type="entry name" value="BETA-GALACTOSIDASE"/>
    <property type="match status" value="1"/>
</dbReference>
<dbReference type="AlphaFoldDB" id="A0A2N3I2D6"/>
<feature type="domain" description="Glycoside hydrolase family 2" evidence="9">
    <location>
        <begin position="717"/>
        <end position="817"/>
    </location>
</feature>
<dbReference type="InterPro" id="IPR006102">
    <property type="entry name" value="Ig-like_GH2"/>
</dbReference>
<keyword evidence="3" id="KW-0326">Glycosidase</keyword>
<evidence type="ECO:0000259" key="7">
    <source>
        <dbReference type="Pfam" id="PF02837"/>
    </source>
</evidence>
<evidence type="ECO:0008006" key="12">
    <source>
        <dbReference type="Google" id="ProtNLM"/>
    </source>
</evidence>
<accession>A0A2N3I2D6</accession>
<dbReference type="Pfam" id="PF16355">
    <property type="entry name" value="DUF4982"/>
    <property type="match status" value="1"/>
</dbReference>
<evidence type="ECO:0000256" key="4">
    <source>
        <dbReference type="SAM" id="SignalP"/>
    </source>
</evidence>
<dbReference type="GO" id="GO:0005975">
    <property type="term" value="P:carbohydrate metabolic process"/>
    <property type="evidence" value="ECO:0007669"/>
    <property type="project" value="InterPro"/>
</dbReference>
<proteinExistence type="inferred from homology"/>
<sequence length="823" mass="94192">MKKTSVAILFLMVLFTSSFAKDSRTQKDFNFDWRFYLGDAKEAQNPQFDDTDWRVLNLPHDWSIEQNYTSENTAGSTGFLPTGIGWYRKSFEVPTSWKNTITTIEFDGVYRNSEVWINGHYLGIRPYGYSAFSYELSKYLNYGGKNIIAVKVDHSNYADSRWYSGSGIYRNVRLVNTSNLYVPPFGAWVETPQITSDKAKIMVAAIVKNASGKQQNLRVHVSIKDKQNNSLASATKKLTSVSCDTVSLSLSLKNPKLWSIEQTNMYKAEIQVIAGKDIVDRYFVDFGIRSIRFDANKGFFLNDKSVKLKGVCLHHDAGAVGAVFIRDVWKRRLLKLKEIGVNAIRMSHNPGDPGLLSLCDEMGFVVINEALDEWKRNKGKWITSRFANDMRPELETGYGDDFEEWAERDVKDMVRYSRNHPSIIMWSMGNEIEWTYPYYFKMEQSNQGLGNQVLMEETGDGRDELKETAEQIEKWIKEIDQTRFVTTGGVLPKAGNLTGYFDVPDVIGYNYRAENYDEDHKNYPNRKMYGSENWGTYQEWKDATDRDFVAGIFIWTGIAYLGESGPFPWKGLEISLLDFSAFYTPRGHFYRTLWSDQPYTYLATKHEKKAQWKYENGKFIDNRVRHWLDKWLFEDVEQTWNYTEGDSVFVEVYSNSPQVELFVNNKSYGLKSPSDFSDNIVKYLVPYQAGEIKAVGVNAGEKEAEYSIKTANYISEIVLKADRTSMKANGYDVVHIEAFVQSKSGDLVPDKEMQLVFSIEGEGVNIGVDNGWERNVQKHKSNLIVTHNGKAMLLVQSTRKAGSIKIVAKAGKLVSNELLIQAE</sequence>
<gene>
    <name evidence="10" type="ORF">BZG02_06575</name>
</gene>
<dbReference type="Pfam" id="PF00703">
    <property type="entry name" value="Glyco_hydro_2"/>
    <property type="match status" value="1"/>
</dbReference>
<dbReference type="SUPFAM" id="SSF49303">
    <property type="entry name" value="beta-Galactosidase/glucuronidase domain"/>
    <property type="match status" value="1"/>
</dbReference>
<dbReference type="InterPro" id="IPR008979">
    <property type="entry name" value="Galactose-bd-like_sf"/>
</dbReference>
<dbReference type="InterPro" id="IPR040605">
    <property type="entry name" value="Glyco_hydro2_dom5"/>
</dbReference>
<feature type="chain" id="PRO_5014897746" description="Beta-galactosidase" evidence="4">
    <location>
        <begin position="21"/>
        <end position="823"/>
    </location>
</feature>
<comment type="similarity">
    <text evidence="1">Belongs to the glycosyl hydrolase 2 family.</text>
</comment>
<organism evidence="10 11">
    <name type="scientific">Labilibaculum filiforme</name>
    <dbReference type="NCBI Taxonomy" id="1940526"/>
    <lineage>
        <taxon>Bacteria</taxon>
        <taxon>Pseudomonadati</taxon>
        <taxon>Bacteroidota</taxon>
        <taxon>Bacteroidia</taxon>
        <taxon>Marinilabiliales</taxon>
        <taxon>Marinifilaceae</taxon>
        <taxon>Labilibaculum</taxon>
    </lineage>
</organism>
<dbReference type="InterPro" id="IPR006103">
    <property type="entry name" value="Glyco_hydro_2_cat"/>
</dbReference>
<dbReference type="SUPFAM" id="SSF51445">
    <property type="entry name" value="(Trans)glycosidases"/>
    <property type="match status" value="1"/>
</dbReference>
<evidence type="ECO:0000259" key="8">
    <source>
        <dbReference type="Pfam" id="PF16355"/>
    </source>
</evidence>
<dbReference type="GO" id="GO:0004553">
    <property type="term" value="F:hydrolase activity, hydrolyzing O-glycosyl compounds"/>
    <property type="evidence" value="ECO:0007669"/>
    <property type="project" value="InterPro"/>
</dbReference>
<dbReference type="RefSeq" id="WP_101260612.1">
    <property type="nucleotide sequence ID" value="NZ_MVDD01000003.1"/>
</dbReference>
<dbReference type="EMBL" id="MVDD01000003">
    <property type="protein sequence ID" value="PKQ64466.1"/>
    <property type="molecule type" value="Genomic_DNA"/>
</dbReference>
<dbReference type="OrthoDB" id="9801077at2"/>
<reference evidence="10 11" key="1">
    <citation type="journal article" date="2017" name="Front. Microbiol.">
        <title>Labilibaculum manganireducens gen. nov., sp. nov. and Labilibaculum filiforme sp. nov., Novel Bacteroidetes Isolated from Subsurface Sediments of the Baltic Sea.</title>
        <authorList>
            <person name="Vandieken V."/>
            <person name="Marshall I.P."/>
            <person name="Niemann H."/>
            <person name="Engelen B."/>
            <person name="Cypionka H."/>
        </authorList>
    </citation>
    <scope>NUCLEOTIDE SEQUENCE [LARGE SCALE GENOMIC DNA]</scope>
    <source>
        <strain evidence="10 11">59.16B</strain>
    </source>
</reference>
<dbReference type="InterPro" id="IPR006101">
    <property type="entry name" value="Glyco_hydro_2"/>
</dbReference>
<comment type="caution">
    <text evidence="10">The sequence shown here is derived from an EMBL/GenBank/DDBJ whole genome shotgun (WGS) entry which is preliminary data.</text>
</comment>
<keyword evidence="11" id="KW-1185">Reference proteome</keyword>
<dbReference type="InterPro" id="IPR013783">
    <property type="entry name" value="Ig-like_fold"/>
</dbReference>
<evidence type="ECO:0000256" key="3">
    <source>
        <dbReference type="ARBA" id="ARBA00023295"/>
    </source>
</evidence>
<dbReference type="Gene3D" id="2.60.40.10">
    <property type="entry name" value="Immunoglobulins"/>
    <property type="match status" value="3"/>
</dbReference>
<dbReference type="InterPro" id="IPR036156">
    <property type="entry name" value="Beta-gal/glucu_dom_sf"/>
</dbReference>
<dbReference type="PRINTS" id="PR00132">
    <property type="entry name" value="GLHYDRLASE2"/>
</dbReference>
<dbReference type="Gene3D" id="3.20.20.80">
    <property type="entry name" value="Glycosidases"/>
    <property type="match status" value="1"/>
</dbReference>
<dbReference type="InterPro" id="IPR032311">
    <property type="entry name" value="DUF4982"/>
</dbReference>
<evidence type="ECO:0000256" key="2">
    <source>
        <dbReference type="ARBA" id="ARBA00022801"/>
    </source>
</evidence>
<dbReference type="InterPro" id="IPR006104">
    <property type="entry name" value="Glyco_hydro_2_N"/>
</dbReference>
<evidence type="ECO:0000313" key="10">
    <source>
        <dbReference type="EMBL" id="PKQ64466.1"/>
    </source>
</evidence>
<evidence type="ECO:0000259" key="6">
    <source>
        <dbReference type="Pfam" id="PF02836"/>
    </source>
</evidence>
<feature type="domain" description="Glycoside hydrolase family 2 catalytic" evidence="6">
    <location>
        <begin position="296"/>
        <end position="490"/>
    </location>
</feature>
<evidence type="ECO:0000259" key="9">
    <source>
        <dbReference type="Pfam" id="PF18565"/>
    </source>
</evidence>
<dbReference type="Pfam" id="PF02837">
    <property type="entry name" value="Glyco_hydro_2_N"/>
    <property type="match status" value="1"/>
</dbReference>
<dbReference type="SUPFAM" id="SSF49785">
    <property type="entry name" value="Galactose-binding domain-like"/>
    <property type="match status" value="1"/>
</dbReference>
<dbReference type="Proteomes" id="UP000233535">
    <property type="component" value="Unassembled WGS sequence"/>
</dbReference>
<evidence type="ECO:0000313" key="11">
    <source>
        <dbReference type="Proteomes" id="UP000233535"/>
    </source>
</evidence>
<keyword evidence="4" id="KW-0732">Signal</keyword>
<feature type="domain" description="Glycosyl hydrolases family 2 sugar binding" evidence="7">
    <location>
        <begin position="32"/>
        <end position="176"/>
    </location>
</feature>
<dbReference type="InterPro" id="IPR017853">
    <property type="entry name" value="GH"/>
</dbReference>